<dbReference type="Pfam" id="PF14368">
    <property type="entry name" value="LTP_2"/>
    <property type="match status" value="1"/>
</dbReference>
<name>A0A5J9WLN0_9POAL</name>
<comment type="caution">
    <text evidence="3">The sequence shown here is derived from an EMBL/GenBank/DDBJ whole genome shotgun (WGS) entry which is preliminary data.</text>
</comment>
<proteinExistence type="predicted"/>
<dbReference type="OrthoDB" id="649950at2759"/>
<keyword evidence="1" id="KW-0732">Signal</keyword>
<dbReference type="Proteomes" id="UP000324897">
    <property type="component" value="Chromosome 5"/>
</dbReference>
<dbReference type="InterPro" id="IPR036312">
    <property type="entry name" value="Bifun_inhib/LTP/seed_sf"/>
</dbReference>
<dbReference type="Gramene" id="TVU48174">
    <property type="protein sequence ID" value="TVU48174"/>
    <property type="gene ID" value="EJB05_07801"/>
</dbReference>
<dbReference type="SUPFAM" id="SSF47699">
    <property type="entry name" value="Bifunctional inhibitor/lipid-transfer protein/seed storage 2S albumin"/>
    <property type="match status" value="1"/>
</dbReference>
<evidence type="ECO:0000259" key="2">
    <source>
        <dbReference type="Pfam" id="PF14368"/>
    </source>
</evidence>
<dbReference type="PANTHER" id="PTHR33286">
    <property type="entry name" value="BIFUNCTIONAL INHIBITOR/LIPID-TRANSFER PROTEIN/SEED STORAGE 2S ALBUMIN SUPERFAMILY PROTEIN"/>
    <property type="match status" value="1"/>
</dbReference>
<evidence type="ECO:0000256" key="1">
    <source>
        <dbReference type="SAM" id="SignalP"/>
    </source>
</evidence>
<dbReference type="InterPro" id="IPR016140">
    <property type="entry name" value="Bifunc_inhib/LTP/seed_store"/>
</dbReference>
<dbReference type="PANTHER" id="PTHR33286:SF54">
    <property type="entry name" value="BIFUNCTIONAL INHIBITOR_LIPID-TRANSFER PROTEIN_SEED STORAGE 2S ALBUMIN SUPERFAMILY PROTEIN"/>
    <property type="match status" value="1"/>
</dbReference>
<dbReference type="PROSITE" id="PS51257">
    <property type="entry name" value="PROKAR_LIPOPROTEIN"/>
    <property type="match status" value="1"/>
</dbReference>
<dbReference type="Gene3D" id="1.10.110.10">
    <property type="entry name" value="Plant lipid-transfer and hydrophobic proteins"/>
    <property type="match status" value="1"/>
</dbReference>
<keyword evidence="4" id="KW-1185">Reference proteome</keyword>
<organism evidence="3 4">
    <name type="scientific">Eragrostis curvula</name>
    <name type="common">weeping love grass</name>
    <dbReference type="NCBI Taxonomy" id="38414"/>
    <lineage>
        <taxon>Eukaryota</taxon>
        <taxon>Viridiplantae</taxon>
        <taxon>Streptophyta</taxon>
        <taxon>Embryophyta</taxon>
        <taxon>Tracheophyta</taxon>
        <taxon>Spermatophyta</taxon>
        <taxon>Magnoliopsida</taxon>
        <taxon>Liliopsida</taxon>
        <taxon>Poales</taxon>
        <taxon>Poaceae</taxon>
        <taxon>PACMAD clade</taxon>
        <taxon>Chloridoideae</taxon>
        <taxon>Eragrostideae</taxon>
        <taxon>Eragrostidinae</taxon>
        <taxon>Eragrostis</taxon>
    </lineage>
</organism>
<dbReference type="AlphaFoldDB" id="A0A5J9WLN0"/>
<evidence type="ECO:0000313" key="4">
    <source>
        <dbReference type="Proteomes" id="UP000324897"/>
    </source>
</evidence>
<feature type="chain" id="PRO_5023917428" description="Bifunctional inhibitor/plant lipid transfer protein/seed storage helical domain-containing protein" evidence="1">
    <location>
        <begin position="27"/>
        <end position="120"/>
    </location>
</feature>
<evidence type="ECO:0000313" key="3">
    <source>
        <dbReference type="EMBL" id="TVU48174.1"/>
    </source>
</evidence>
<accession>A0A5J9WLN0</accession>
<feature type="signal peptide" evidence="1">
    <location>
        <begin position="1"/>
        <end position="26"/>
    </location>
</feature>
<reference evidence="3 4" key="1">
    <citation type="journal article" date="2019" name="Sci. Rep.">
        <title>A high-quality genome of Eragrostis curvula grass provides insights into Poaceae evolution and supports new strategies to enhance forage quality.</title>
        <authorList>
            <person name="Carballo J."/>
            <person name="Santos B.A.C.M."/>
            <person name="Zappacosta D."/>
            <person name="Garbus I."/>
            <person name="Selva J.P."/>
            <person name="Gallo C.A."/>
            <person name="Diaz A."/>
            <person name="Albertini E."/>
            <person name="Caccamo M."/>
            <person name="Echenique V."/>
        </authorList>
    </citation>
    <scope>NUCLEOTIDE SEQUENCE [LARGE SCALE GENOMIC DNA]</scope>
    <source>
        <strain evidence="4">cv. Victoria</strain>
        <tissue evidence="3">Leaf</tissue>
    </source>
</reference>
<dbReference type="EMBL" id="RWGY01000004">
    <property type="protein sequence ID" value="TVU48174.1"/>
    <property type="molecule type" value="Genomic_DNA"/>
</dbReference>
<sequence length="120" mass="13319">MTKLERSVLVLLFAVVAMLTVTSCAGERRCIDVWEDMGLYCQNYLMHPDDPKILPSDRCCDAVQQIDIPCLCSFVDALYEKGVSMPKLVYVMDACQKPLRPGCKCGIYTVPSSGQQDGDC</sequence>
<feature type="domain" description="Bifunctional inhibitor/plant lipid transfer protein/seed storage helical" evidence="2">
    <location>
        <begin position="15"/>
        <end position="105"/>
    </location>
</feature>
<protein>
    <recommendedName>
        <fullName evidence="2">Bifunctional inhibitor/plant lipid transfer protein/seed storage helical domain-containing protein</fullName>
    </recommendedName>
</protein>
<gene>
    <name evidence="3" type="ORF">EJB05_07801</name>
</gene>